<sequence>MATTDGAQVLTQGVGYGVVLGIGFVFAVLMMGLSTLQNRYTTFKIGTSEEFNTASRSVKPGLIASGIVSAWTWAATLLQSSTVTYEYGLCGGYYYAAGATLQIFLMAVLAVRVKMIAPYCHTYLEIVQARYGNTPHFIFVTYGLVTNLIVSSMLLLGGSAVVNAFTGMNIYAANFLIPIGVMVYVILGGLRATFLCDYTHTLILMIIILYFYFYTYTEAELIGGFEGMYQKLQQAAIERPVAGNAGGSYMTLKSNYGLVFMIIQVFGGLGTVMLDQGYWQRAIASKAKTAVRAYLMGGVAWFAVPLTFSSIMGLAAVALANNPAFPYPGGLTSGEIDAGLAAPAGVVALLGKGGAVAMLILLFMAVTSAASSEMIATSSILTFDLYQIHFKPDASPEALIRVSHVMVGAWAIIMSCVACLWNGIGISLNWLFLFSGTLYTSAVGPIVMSVLWRKQTRLAVMCGALGGLCIGVISWLVVAKACYGSLTIETTGNIYPNLAGNMGSCCSGALISIIITLIKPDNDFDWSETKKINPRGRAMDQQLKHGLGPAKDGLLVPSDTPSSDAGTMEDLEKAKSEVQSAARSVDDEREDSASNSSEEQRPEDYATLQRSLRAATWASAIMSFIIVFLIPIPMFLSHYVFSLTFFKAWMIICVIWLFIAAFITSVLPLCESRRAMGAIVRGVLLDLSGNTTKERKAIA</sequence>
<feature type="transmembrane region" description="Helical" evidence="8">
    <location>
        <begin position="94"/>
        <end position="113"/>
    </location>
</feature>
<dbReference type="InterPro" id="IPR038377">
    <property type="entry name" value="Na/Glc_symporter_sf"/>
</dbReference>
<dbReference type="PANTHER" id="PTHR46154">
    <property type="match status" value="1"/>
</dbReference>
<dbReference type="EMBL" id="KE504151">
    <property type="protein sequence ID" value="EPT00200.1"/>
    <property type="molecule type" value="Genomic_DNA"/>
</dbReference>
<dbReference type="InParanoid" id="S8FPK0"/>
<evidence type="ECO:0000256" key="3">
    <source>
        <dbReference type="ARBA" id="ARBA00022692"/>
    </source>
</evidence>
<evidence type="ECO:0000256" key="8">
    <source>
        <dbReference type="SAM" id="Phobius"/>
    </source>
</evidence>
<dbReference type="InterPro" id="IPR031155">
    <property type="entry name" value="DUR"/>
</dbReference>
<feature type="transmembrane region" description="Helical" evidence="8">
    <location>
        <begin position="614"/>
        <end position="636"/>
    </location>
</feature>
<feature type="transmembrane region" description="Helical" evidence="8">
    <location>
        <begin position="14"/>
        <end position="36"/>
    </location>
</feature>
<dbReference type="HOGENOM" id="CLU_010778_2_1_1"/>
<feature type="transmembrane region" description="Helical" evidence="8">
    <location>
        <begin position="498"/>
        <end position="518"/>
    </location>
</feature>
<evidence type="ECO:0008006" key="11">
    <source>
        <dbReference type="Google" id="ProtNLM"/>
    </source>
</evidence>
<feature type="transmembrane region" description="Helical" evidence="8">
    <location>
        <begin position="194"/>
        <end position="213"/>
    </location>
</feature>
<proteinExistence type="inferred from homology"/>
<dbReference type="PROSITE" id="PS50283">
    <property type="entry name" value="NA_SOLUT_SYMP_3"/>
    <property type="match status" value="1"/>
</dbReference>
<name>S8FPK0_FOMSC</name>
<dbReference type="Gene3D" id="1.20.1730.10">
    <property type="entry name" value="Sodium/glucose cotransporter"/>
    <property type="match status" value="1"/>
</dbReference>
<feature type="transmembrane region" description="Helical" evidence="8">
    <location>
        <begin position="340"/>
        <end position="366"/>
    </location>
</feature>
<evidence type="ECO:0000256" key="1">
    <source>
        <dbReference type="ARBA" id="ARBA00004141"/>
    </source>
</evidence>
<evidence type="ECO:0000256" key="4">
    <source>
        <dbReference type="ARBA" id="ARBA00022989"/>
    </source>
</evidence>
<dbReference type="CDD" id="cd11476">
    <property type="entry name" value="SLC5sbd_DUR3"/>
    <property type="match status" value="1"/>
</dbReference>
<feature type="transmembrane region" description="Helical" evidence="8">
    <location>
        <begin position="648"/>
        <end position="670"/>
    </location>
</feature>
<dbReference type="OrthoDB" id="6132759at2759"/>
<feature type="transmembrane region" description="Helical" evidence="8">
    <location>
        <begin position="430"/>
        <end position="451"/>
    </location>
</feature>
<dbReference type="STRING" id="743788.S8FPK0"/>
<feature type="transmembrane region" description="Helical" evidence="8">
    <location>
        <begin position="405"/>
        <end position="424"/>
    </location>
</feature>
<dbReference type="InterPro" id="IPR001734">
    <property type="entry name" value="Na/solute_symporter"/>
</dbReference>
<dbReference type="GO" id="GO:0015204">
    <property type="term" value="F:urea transmembrane transporter activity"/>
    <property type="evidence" value="ECO:0007669"/>
    <property type="project" value="InterPro"/>
</dbReference>
<comment type="similarity">
    <text evidence="2 6">Belongs to the sodium:solute symporter (SSF) (TC 2.A.21) family.</text>
</comment>
<evidence type="ECO:0000256" key="6">
    <source>
        <dbReference type="RuleBase" id="RU362091"/>
    </source>
</evidence>
<feature type="transmembrane region" description="Helical" evidence="8">
    <location>
        <begin position="134"/>
        <end position="156"/>
    </location>
</feature>
<keyword evidence="4 8" id="KW-1133">Transmembrane helix</keyword>
<dbReference type="Pfam" id="PF00474">
    <property type="entry name" value="SSF"/>
    <property type="match status" value="1"/>
</dbReference>
<feature type="transmembrane region" description="Helical" evidence="8">
    <location>
        <begin position="458"/>
        <end position="478"/>
    </location>
</feature>
<dbReference type="GO" id="GO:0005886">
    <property type="term" value="C:plasma membrane"/>
    <property type="evidence" value="ECO:0007669"/>
    <property type="project" value="TreeGrafter"/>
</dbReference>
<dbReference type="PANTHER" id="PTHR46154:SF2">
    <property type="entry name" value="SOLUTE SYMPORTER FAMILY TRANSPORTER (AFU_ORTHOLOGUE AFUA_6G03200)"/>
    <property type="match status" value="1"/>
</dbReference>
<organism evidence="9 10">
    <name type="scientific">Fomitopsis schrenkii</name>
    <name type="common">Brown rot fungus</name>
    <dbReference type="NCBI Taxonomy" id="2126942"/>
    <lineage>
        <taxon>Eukaryota</taxon>
        <taxon>Fungi</taxon>
        <taxon>Dikarya</taxon>
        <taxon>Basidiomycota</taxon>
        <taxon>Agaricomycotina</taxon>
        <taxon>Agaricomycetes</taxon>
        <taxon>Polyporales</taxon>
        <taxon>Fomitopsis</taxon>
    </lineage>
</organism>
<feature type="transmembrane region" description="Helical" evidence="8">
    <location>
        <begin position="256"/>
        <end position="274"/>
    </location>
</feature>
<feature type="transmembrane region" description="Helical" evidence="8">
    <location>
        <begin position="294"/>
        <end position="320"/>
    </location>
</feature>
<gene>
    <name evidence="9" type="ORF">FOMPIDRAFT_61444</name>
</gene>
<dbReference type="NCBIfam" id="TIGR00813">
    <property type="entry name" value="sss"/>
    <property type="match status" value="1"/>
</dbReference>
<keyword evidence="10" id="KW-1185">Reference proteome</keyword>
<evidence type="ECO:0000256" key="2">
    <source>
        <dbReference type="ARBA" id="ARBA00006434"/>
    </source>
</evidence>
<dbReference type="AlphaFoldDB" id="S8FPK0"/>
<dbReference type="eggNOG" id="KOG2348">
    <property type="taxonomic scope" value="Eukaryota"/>
</dbReference>
<reference evidence="9 10" key="1">
    <citation type="journal article" date="2012" name="Science">
        <title>The Paleozoic origin of enzymatic lignin decomposition reconstructed from 31 fungal genomes.</title>
        <authorList>
            <person name="Floudas D."/>
            <person name="Binder M."/>
            <person name="Riley R."/>
            <person name="Barry K."/>
            <person name="Blanchette R.A."/>
            <person name="Henrissat B."/>
            <person name="Martinez A.T."/>
            <person name="Otillar R."/>
            <person name="Spatafora J.W."/>
            <person name="Yadav J.S."/>
            <person name="Aerts A."/>
            <person name="Benoit I."/>
            <person name="Boyd A."/>
            <person name="Carlson A."/>
            <person name="Copeland A."/>
            <person name="Coutinho P.M."/>
            <person name="de Vries R.P."/>
            <person name="Ferreira P."/>
            <person name="Findley K."/>
            <person name="Foster B."/>
            <person name="Gaskell J."/>
            <person name="Glotzer D."/>
            <person name="Gorecki P."/>
            <person name="Heitman J."/>
            <person name="Hesse C."/>
            <person name="Hori C."/>
            <person name="Igarashi K."/>
            <person name="Jurgens J.A."/>
            <person name="Kallen N."/>
            <person name="Kersten P."/>
            <person name="Kohler A."/>
            <person name="Kuees U."/>
            <person name="Kumar T.K.A."/>
            <person name="Kuo A."/>
            <person name="LaButti K."/>
            <person name="Larrondo L.F."/>
            <person name="Lindquist E."/>
            <person name="Ling A."/>
            <person name="Lombard V."/>
            <person name="Lucas S."/>
            <person name="Lundell T."/>
            <person name="Martin R."/>
            <person name="McLaughlin D.J."/>
            <person name="Morgenstern I."/>
            <person name="Morin E."/>
            <person name="Murat C."/>
            <person name="Nagy L.G."/>
            <person name="Nolan M."/>
            <person name="Ohm R.A."/>
            <person name="Patyshakuliyeva A."/>
            <person name="Rokas A."/>
            <person name="Ruiz-Duenas F.J."/>
            <person name="Sabat G."/>
            <person name="Salamov A."/>
            <person name="Samejima M."/>
            <person name="Schmutz J."/>
            <person name="Slot J.C."/>
            <person name="St John F."/>
            <person name="Stenlid J."/>
            <person name="Sun H."/>
            <person name="Sun S."/>
            <person name="Syed K."/>
            <person name="Tsang A."/>
            <person name="Wiebenga A."/>
            <person name="Young D."/>
            <person name="Pisabarro A."/>
            <person name="Eastwood D.C."/>
            <person name="Martin F."/>
            <person name="Cullen D."/>
            <person name="Grigoriev I.V."/>
            <person name="Hibbett D.S."/>
        </authorList>
    </citation>
    <scope>NUCLEOTIDE SEQUENCE</scope>
    <source>
        <strain evidence="10">FP-58527</strain>
    </source>
</reference>
<keyword evidence="5 8" id="KW-0472">Membrane</keyword>
<protein>
    <recommendedName>
        <fullName evidence="11">Urea transporter</fullName>
    </recommendedName>
</protein>
<evidence type="ECO:0000256" key="7">
    <source>
        <dbReference type="SAM" id="MobiDB-lite"/>
    </source>
</evidence>
<evidence type="ECO:0000256" key="5">
    <source>
        <dbReference type="ARBA" id="ARBA00023136"/>
    </source>
</evidence>
<evidence type="ECO:0000313" key="10">
    <source>
        <dbReference type="Proteomes" id="UP000015241"/>
    </source>
</evidence>
<feature type="region of interest" description="Disordered" evidence="7">
    <location>
        <begin position="547"/>
        <end position="605"/>
    </location>
</feature>
<feature type="transmembrane region" description="Helical" evidence="8">
    <location>
        <begin position="168"/>
        <end position="187"/>
    </location>
</feature>
<dbReference type="Proteomes" id="UP000015241">
    <property type="component" value="Unassembled WGS sequence"/>
</dbReference>
<evidence type="ECO:0000313" key="9">
    <source>
        <dbReference type="EMBL" id="EPT00200.1"/>
    </source>
</evidence>
<keyword evidence="3 8" id="KW-0812">Transmembrane</keyword>
<comment type="subcellular location">
    <subcellularLocation>
        <location evidence="1">Membrane</location>
        <topology evidence="1">Multi-pass membrane protein</topology>
    </subcellularLocation>
</comment>
<accession>S8FPK0</accession>